<evidence type="ECO:0000313" key="2">
    <source>
        <dbReference type="EMBL" id="RNA09039.1"/>
    </source>
</evidence>
<accession>A0A3M7QCQ6</accession>
<dbReference type="EMBL" id="REGN01006561">
    <property type="protein sequence ID" value="RNA09039.1"/>
    <property type="molecule type" value="Genomic_DNA"/>
</dbReference>
<keyword evidence="1" id="KW-1133">Transmembrane helix</keyword>
<comment type="caution">
    <text evidence="2">The sequence shown here is derived from an EMBL/GenBank/DDBJ whole genome shotgun (WGS) entry which is preliminary data.</text>
</comment>
<protein>
    <submittedName>
        <fullName evidence="2">Uncharacterized protein</fullName>
    </submittedName>
</protein>
<feature type="transmembrane region" description="Helical" evidence="1">
    <location>
        <begin position="35"/>
        <end position="57"/>
    </location>
</feature>
<name>A0A3M7QCQ6_BRAPC</name>
<sequence length="122" mass="14354">MILQKISKKIEFSIFENYAIKGMVGSSYLSSSAMFYDLLIIFINLLLFKTKCLSFVYLRIKKEFSGGSNSVIDHEYMVIHFIEYYDFLLFMILIDFESLRAPSLSFCKTNLKLFFEEFILSL</sequence>
<proteinExistence type="predicted"/>
<gene>
    <name evidence="2" type="ORF">BpHYR1_039690</name>
</gene>
<keyword evidence="3" id="KW-1185">Reference proteome</keyword>
<organism evidence="2 3">
    <name type="scientific">Brachionus plicatilis</name>
    <name type="common">Marine rotifer</name>
    <name type="synonym">Brachionus muelleri</name>
    <dbReference type="NCBI Taxonomy" id="10195"/>
    <lineage>
        <taxon>Eukaryota</taxon>
        <taxon>Metazoa</taxon>
        <taxon>Spiralia</taxon>
        <taxon>Gnathifera</taxon>
        <taxon>Rotifera</taxon>
        <taxon>Eurotatoria</taxon>
        <taxon>Monogononta</taxon>
        <taxon>Pseudotrocha</taxon>
        <taxon>Ploima</taxon>
        <taxon>Brachionidae</taxon>
        <taxon>Brachionus</taxon>
    </lineage>
</organism>
<reference evidence="2 3" key="1">
    <citation type="journal article" date="2018" name="Sci. Rep.">
        <title>Genomic signatures of local adaptation to the degree of environmental predictability in rotifers.</title>
        <authorList>
            <person name="Franch-Gras L."/>
            <person name="Hahn C."/>
            <person name="Garcia-Roger E.M."/>
            <person name="Carmona M.J."/>
            <person name="Serra M."/>
            <person name="Gomez A."/>
        </authorList>
    </citation>
    <scope>NUCLEOTIDE SEQUENCE [LARGE SCALE GENOMIC DNA]</scope>
    <source>
        <strain evidence="2">HYR1</strain>
    </source>
</reference>
<keyword evidence="1" id="KW-0812">Transmembrane</keyword>
<dbReference type="AlphaFoldDB" id="A0A3M7QCQ6"/>
<evidence type="ECO:0000313" key="3">
    <source>
        <dbReference type="Proteomes" id="UP000276133"/>
    </source>
</evidence>
<dbReference type="Proteomes" id="UP000276133">
    <property type="component" value="Unassembled WGS sequence"/>
</dbReference>
<evidence type="ECO:0000256" key="1">
    <source>
        <dbReference type="SAM" id="Phobius"/>
    </source>
</evidence>
<keyword evidence="1" id="KW-0472">Membrane</keyword>